<dbReference type="Proteomes" id="UP000298493">
    <property type="component" value="Unassembled WGS sequence"/>
</dbReference>
<dbReference type="AlphaFoldDB" id="A0A4Z1P8B5"/>
<sequence>MRQTLVSLVAILAAQVTSALPNGTLFQPTVSTPSTLTTPPLPAPPSSNSTYSSLLNQGYIWHARALLYGNVGVITATIKGQDWVGTTIGKGNMRLGESCTLILKEVYPVKDGNATVGRFHLVERDFDFGAVVAPVFGG</sequence>
<accession>A0A4Z1P8B5</accession>
<protein>
    <submittedName>
        <fullName evidence="2">Uncharacterized protein</fullName>
    </submittedName>
</protein>
<dbReference type="EMBL" id="SNSC02000005">
    <property type="protein sequence ID" value="TID24148.1"/>
    <property type="molecule type" value="Genomic_DNA"/>
</dbReference>
<evidence type="ECO:0000256" key="1">
    <source>
        <dbReference type="SAM" id="SignalP"/>
    </source>
</evidence>
<keyword evidence="1" id="KW-0732">Signal</keyword>
<organism evidence="2 3">
    <name type="scientific">Venturia nashicola</name>
    <dbReference type="NCBI Taxonomy" id="86259"/>
    <lineage>
        <taxon>Eukaryota</taxon>
        <taxon>Fungi</taxon>
        <taxon>Dikarya</taxon>
        <taxon>Ascomycota</taxon>
        <taxon>Pezizomycotina</taxon>
        <taxon>Dothideomycetes</taxon>
        <taxon>Pleosporomycetidae</taxon>
        <taxon>Venturiales</taxon>
        <taxon>Venturiaceae</taxon>
        <taxon>Venturia</taxon>
    </lineage>
</organism>
<gene>
    <name evidence="2" type="ORF">E6O75_ATG02513</name>
</gene>
<proteinExistence type="predicted"/>
<feature type="signal peptide" evidence="1">
    <location>
        <begin position="1"/>
        <end position="19"/>
    </location>
</feature>
<dbReference type="OrthoDB" id="3932729at2759"/>
<comment type="caution">
    <text evidence="2">The sequence shown here is derived from an EMBL/GenBank/DDBJ whole genome shotgun (WGS) entry which is preliminary data.</text>
</comment>
<name>A0A4Z1P8B5_9PEZI</name>
<keyword evidence="3" id="KW-1185">Reference proteome</keyword>
<feature type="chain" id="PRO_5021309258" evidence="1">
    <location>
        <begin position="20"/>
        <end position="138"/>
    </location>
</feature>
<reference evidence="2 3" key="1">
    <citation type="submission" date="2019-04" db="EMBL/GenBank/DDBJ databases">
        <title>High contiguity whole genome sequence and gene annotation resource for two Venturia nashicola isolates.</title>
        <authorList>
            <person name="Prokchorchik M."/>
            <person name="Won K."/>
            <person name="Lee Y."/>
            <person name="Choi E.D."/>
            <person name="Segonzac C."/>
            <person name="Sohn K.H."/>
        </authorList>
    </citation>
    <scope>NUCLEOTIDE SEQUENCE [LARGE SCALE GENOMIC DNA]</scope>
    <source>
        <strain evidence="2 3">PRI2</strain>
    </source>
</reference>
<evidence type="ECO:0000313" key="2">
    <source>
        <dbReference type="EMBL" id="TID24148.1"/>
    </source>
</evidence>
<evidence type="ECO:0000313" key="3">
    <source>
        <dbReference type="Proteomes" id="UP000298493"/>
    </source>
</evidence>